<keyword evidence="4" id="KW-0433">Leucine-rich repeat</keyword>
<dbReference type="InterPro" id="IPR055414">
    <property type="entry name" value="LRR_R13L4/SHOC2-like"/>
</dbReference>
<proteinExistence type="inferred from homology"/>
<feature type="domain" description="Disease resistance R13L4/SHOC-2-like LRR" evidence="15">
    <location>
        <begin position="275"/>
        <end position="494"/>
    </location>
</feature>
<feature type="domain" description="Leucine-rich repeat-containing N-terminal plant-type" evidence="14">
    <location>
        <begin position="30"/>
        <end position="77"/>
    </location>
</feature>
<gene>
    <name evidence="17" type="primary">LOC115733834</name>
</gene>
<reference evidence="17" key="1">
    <citation type="submission" date="2025-08" db="UniProtKB">
        <authorList>
            <consortium name="RefSeq"/>
        </authorList>
    </citation>
    <scope>IDENTIFICATION</scope>
    <source>
        <tissue evidence="17">Leaf</tissue>
    </source>
</reference>
<evidence type="ECO:0000256" key="8">
    <source>
        <dbReference type="ARBA" id="ARBA00022989"/>
    </source>
</evidence>
<comment type="similarity">
    <text evidence="2">Belongs to the RLP family.</text>
</comment>
<dbReference type="Pfam" id="PF08263">
    <property type="entry name" value="LRRNT_2"/>
    <property type="match status" value="1"/>
</dbReference>
<evidence type="ECO:0000256" key="6">
    <source>
        <dbReference type="ARBA" id="ARBA00022729"/>
    </source>
</evidence>
<feature type="signal peptide" evidence="13">
    <location>
        <begin position="1"/>
        <end position="24"/>
    </location>
</feature>
<keyword evidence="5 12" id="KW-0812">Transmembrane</keyword>
<evidence type="ECO:0000256" key="10">
    <source>
        <dbReference type="ARBA" id="ARBA00023170"/>
    </source>
</evidence>
<dbReference type="Gene3D" id="3.80.10.10">
    <property type="entry name" value="Ribonuclease Inhibitor"/>
    <property type="match status" value="4"/>
</dbReference>
<dbReference type="SMART" id="SM00365">
    <property type="entry name" value="LRR_SD22"/>
    <property type="match status" value="7"/>
</dbReference>
<evidence type="ECO:0000259" key="15">
    <source>
        <dbReference type="Pfam" id="PF23598"/>
    </source>
</evidence>
<evidence type="ECO:0000256" key="13">
    <source>
        <dbReference type="SAM" id="SignalP"/>
    </source>
</evidence>
<dbReference type="SMART" id="SM00369">
    <property type="entry name" value="LRR_TYP"/>
    <property type="match status" value="10"/>
</dbReference>
<dbReference type="GeneID" id="115733834"/>
<dbReference type="RefSeq" id="XP_048131594.1">
    <property type="nucleotide sequence ID" value="XM_048275637.1"/>
</dbReference>
<dbReference type="Pfam" id="PF23598">
    <property type="entry name" value="LRR_14"/>
    <property type="match status" value="1"/>
</dbReference>
<feature type="chain" id="PRO_5047197331" evidence="13">
    <location>
        <begin position="25"/>
        <end position="959"/>
    </location>
</feature>
<dbReference type="InterPro" id="IPR001611">
    <property type="entry name" value="Leu-rich_rpt"/>
</dbReference>
<evidence type="ECO:0000313" key="16">
    <source>
        <dbReference type="Proteomes" id="UP000827889"/>
    </source>
</evidence>
<sequence length="959" mass="106466">MAPSIFFLFCTWIVFLILLPASFADSLCRPDESSALMEFKQSFRVDRTWWGCDYPKVESWSLAGHGDCCSWDGVKCDEATGHVTGLDLNGSCLFGTITSNTSLFRLLHLESLNLAFNDFNASSIPHGFGNLSKLHYLNLSYSEFSGKVPSDISRLSRLISLDLSRMWGDLEMPNLGNFVQNLTMLRELDLSNTSIPSPFPHVLANLSSLKSLKLANCQLNGELPVSIFRLPNLEVLHIGNNDNLSGFIPELHWGSRLKSLSLSGTNFSGEIPVSIGNLIFLNELSISDCGFSGSLPASLGNLSKLSYLDISSNEFQGSLPASLGNLSEFAYLDISSNEFQGQIPACFANLTRLSTLSLVSTNFNGGIWHWLANLAKLTDLYLTGNISTSSKIPYPNKSEIPNSLWKLKDLEILDLSGNNLSGTVDLHRLKNLEDLYLDFNNISFVSKTEMNTTLPKLSDLSLESCDLNEFPKILGHLSGLEWIDLSHNKIGGSIPTWMGNGSRESLWFVDLSHNFLTGFVDNRINLLLPNLTYLDISSNSLKMRLPTPPPSVSYYNISNNILFGDMQSICRAKSLVTLDLSNNSLNGTIPTCLKNIHSLEILDLGKNKLDGSIPRAYPKGCALTLIDLAENRLQGPVPRSLTKCKMLECLNLGHNQILDGFPSWLSELTNLKVVILKSNNFHGPIETYRSRFNFSNLHIMDLSDNSFDGELPSKMLQSFHAMKVPVGQDRLEYMNTLADITSPSYTFQRIFDYGMKLMNKGTEREYPKVPYALMGIDLSNNKFQGCIPDVIGDLKSLLLLSLSNNILTGSIPLSLANPTRLESLDLSRNKLSGEIPQQLAQLTFLSSFNVSHNQLSGPIPQGSQFNTFATDSFTMNEGLCGEPLPKKCTMAGDNVPFPPSRMEGEESPFNLDWKFVLIGVGVGFLVGVVLGNLIIDEKSKWFLYYSKRMAKRWNKSRRH</sequence>
<protein>
    <submittedName>
        <fullName evidence="17">Receptor-like protein 7</fullName>
    </submittedName>
</protein>
<dbReference type="SUPFAM" id="SSF52058">
    <property type="entry name" value="L domain-like"/>
    <property type="match status" value="3"/>
</dbReference>
<keyword evidence="6 13" id="KW-0732">Signal</keyword>
<dbReference type="PANTHER" id="PTHR48052:SF63">
    <property type="entry name" value="PROTEIN KINASE DOMAIN-CONTAINING PROTEIN"/>
    <property type="match status" value="1"/>
</dbReference>
<dbReference type="InterPro" id="IPR032675">
    <property type="entry name" value="LRR_dom_sf"/>
</dbReference>
<keyword evidence="16" id="KW-1185">Reference proteome</keyword>
<keyword evidence="7" id="KW-0677">Repeat</keyword>
<evidence type="ECO:0000256" key="4">
    <source>
        <dbReference type="ARBA" id="ARBA00022614"/>
    </source>
</evidence>
<dbReference type="InterPro" id="IPR013210">
    <property type="entry name" value="LRR_N_plant-typ"/>
</dbReference>
<comment type="subcellular location">
    <subcellularLocation>
        <location evidence="1">Cell membrane</location>
        <topology evidence="1">Single-pass type I membrane protein</topology>
    </subcellularLocation>
</comment>
<evidence type="ECO:0000256" key="1">
    <source>
        <dbReference type="ARBA" id="ARBA00004251"/>
    </source>
</evidence>
<organism evidence="16 17">
    <name type="scientific">Rhodamnia argentea</name>
    <dbReference type="NCBI Taxonomy" id="178133"/>
    <lineage>
        <taxon>Eukaryota</taxon>
        <taxon>Viridiplantae</taxon>
        <taxon>Streptophyta</taxon>
        <taxon>Embryophyta</taxon>
        <taxon>Tracheophyta</taxon>
        <taxon>Spermatophyta</taxon>
        <taxon>Magnoliopsida</taxon>
        <taxon>eudicotyledons</taxon>
        <taxon>Gunneridae</taxon>
        <taxon>Pentapetalae</taxon>
        <taxon>rosids</taxon>
        <taxon>malvids</taxon>
        <taxon>Myrtales</taxon>
        <taxon>Myrtaceae</taxon>
        <taxon>Myrtoideae</taxon>
        <taxon>Myrteae</taxon>
        <taxon>Australasian group</taxon>
        <taxon>Rhodamnia</taxon>
    </lineage>
</organism>
<dbReference type="PRINTS" id="PR00019">
    <property type="entry name" value="LEURICHRPT"/>
</dbReference>
<keyword evidence="3" id="KW-1003">Cell membrane</keyword>
<evidence type="ECO:0000256" key="7">
    <source>
        <dbReference type="ARBA" id="ARBA00022737"/>
    </source>
</evidence>
<dbReference type="Pfam" id="PF00560">
    <property type="entry name" value="LRR_1"/>
    <property type="match status" value="6"/>
</dbReference>
<dbReference type="PANTHER" id="PTHR48052">
    <property type="entry name" value="UNNAMED PRODUCT"/>
    <property type="match status" value="1"/>
</dbReference>
<feature type="transmembrane region" description="Helical" evidence="12">
    <location>
        <begin position="915"/>
        <end position="935"/>
    </location>
</feature>
<dbReference type="Proteomes" id="UP000827889">
    <property type="component" value="Chromosome 3"/>
</dbReference>
<keyword evidence="9 12" id="KW-0472">Membrane</keyword>
<evidence type="ECO:0000256" key="5">
    <source>
        <dbReference type="ARBA" id="ARBA00022692"/>
    </source>
</evidence>
<evidence type="ECO:0000256" key="3">
    <source>
        <dbReference type="ARBA" id="ARBA00022475"/>
    </source>
</evidence>
<evidence type="ECO:0000256" key="2">
    <source>
        <dbReference type="ARBA" id="ARBA00009592"/>
    </source>
</evidence>
<dbReference type="PROSITE" id="PS51450">
    <property type="entry name" value="LRR"/>
    <property type="match status" value="1"/>
</dbReference>
<evidence type="ECO:0000256" key="9">
    <source>
        <dbReference type="ARBA" id="ARBA00023136"/>
    </source>
</evidence>
<accession>A0ABM3H4Q6</accession>
<keyword evidence="11" id="KW-0325">Glycoprotein</keyword>
<dbReference type="InterPro" id="IPR003591">
    <property type="entry name" value="Leu-rich_rpt_typical-subtyp"/>
</dbReference>
<evidence type="ECO:0000256" key="12">
    <source>
        <dbReference type="SAM" id="Phobius"/>
    </source>
</evidence>
<name>A0ABM3H4Q6_9MYRT</name>
<evidence type="ECO:0000256" key="11">
    <source>
        <dbReference type="ARBA" id="ARBA00023180"/>
    </source>
</evidence>
<evidence type="ECO:0000313" key="17">
    <source>
        <dbReference type="RefSeq" id="XP_048131594.1"/>
    </source>
</evidence>
<evidence type="ECO:0000259" key="14">
    <source>
        <dbReference type="Pfam" id="PF08263"/>
    </source>
</evidence>
<keyword evidence="10" id="KW-0675">Receptor</keyword>
<keyword evidence="8 12" id="KW-1133">Transmembrane helix</keyword>